<protein>
    <submittedName>
        <fullName evidence="1">Uncharacterized protein</fullName>
    </submittedName>
</protein>
<reference evidence="1 2" key="1">
    <citation type="submission" date="2015-02" db="EMBL/GenBank/DDBJ databases">
        <title>Draft Genome Sequences of Two Closely-Related Aflatoxigenic Aspergillus Species Obtained from the Cote d'Ivoire.</title>
        <authorList>
            <person name="Moore G.G."/>
            <person name="Beltz S.B."/>
            <person name="Mack B.M."/>
        </authorList>
    </citation>
    <scope>NUCLEOTIDE SEQUENCE [LARGE SCALE GENOMIC DNA]</scope>
    <source>
        <strain evidence="1 2">SRRC1432</strain>
    </source>
</reference>
<gene>
    <name evidence="1" type="ORF">AOCH_000324</name>
</gene>
<evidence type="ECO:0000313" key="1">
    <source>
        <dbReference type="EMBL" id="KKK18910.1"/>
    </source>
</evidence>
<accession>A0A0F8WMG2</accession>
<dbReference type="AlphaFoldDB" id="A0A0F8WMG2"/>
<dbReference type="Proteomes" id="UP000034947">
    <property type="component" value="Unassembled WGS sequence"/>
</dbReference>
<dbReference type="OrthoDB" id="5343483at2759"/>
<evidence type="ECO:0000313" key="2">
    <source>
        <dbReference type="Proteomes" id="UP000034947"/>
    </source>
</evidence>
<dbReference type="VEuPathDB" id="FungiDB:P175DRAFT_0209856"/>
<name>A0A0F8WMG2_9EURO</name>
<dbReference type="EMBL" id="JYKN01001813">
    <property type="protein sequence ID" value="KKK18910.1"/>
    <property type="molecule type" value="Genomic_DNA"/>
</dbReference>
<comment type="caution">
    <text evidence="1">The sequence shown here is derived from an EMBL/GenBank/DDBJ whole genome shotgun (WGS) entry which is preliminary data.</text>
</comment>
<proteinExistence type="predicted"/>
<organism evidence="1 2">
    <name type="scientific">Aspergillus ochraceoroseus</name>
    <dbReference type="NCBI Taxonomy" id="138278"/>
    <lineage>
        <taxon>Eukaryota</taxon>
        <taxon>Fungi</taxon>
        <taxon>Dikarya</taxon>
        <taxon>Ascomycota</taxon>
        <taxon>Pezizomycotina</taxon>
        <taxon>Eurotiomycetes</taxon>
        <taxon>Eurotiomycetidae</taxon>
        <taxon>Eurotiales</taxon>
        <taxon>Aspergillaceae</taxon>
        <taxon>Aspergillus</taxon>
        <taxon>Aspergillus subgen. Nidulantes</taxon>
    </lineage>
</organism>
<keyword evidence="2" id="KW-1185">Reference proteome</keyword>
<sequence>MQATSEVTSLSDIVLHHRELLVNPLFWTSRHLDALGCRFRHIDNATTKETCDGHRASQRTNDNHTSSGKKWMRMSDAEMLATSAVPSVKYHILCRFLLHEGSVFNKRTKGPHFLFAGRPVHRPQYTVFYRRHQHSPSGQDFQPLLGYLDYLDVTSFRVRNRGYSTESTHSFAKGSSHIAPNEWTDDPYFMCVLLSIAQLQERLARNSSPTSHTSRLLVVNRDDHDFIYLYEGRFTSQFLTMLDRPLTATSCPKVSAIHRRKIPFKPFEDLQERI</sequence>